<evidence type="ECO:0000313" key="1">
    <source>
        <dbReference type="EMBL" id="CAF3599564.1"/>
    </source>
</evidence>
<protein>
    <submittedName>
        <fullName evidence="1">Uncharacterized protein</fullName>
    </submittedName>
</protein>
<sequence>MISSLGLKSQYENISDVRETCKKLMSIALMPMDDIEEAYSEVLNEVTSTRFTDPHVLNLMNDLMNYYGQEWIEEVEKEMDCMHNLERRTNNICEGTFHVLSSHDELCKILNDSLKSLRHTGETLKAANYYRQMSTQFDVGLDRISYVLKWIHENVKVDLNLNNTYDIDKDCNLTKDSDENHHISFKTCAKLETTPIPQIYDEEAIRFDLSKLVIAALPPERDMSSALNKARRFQTPAIPEFYTIHYNDGCETGDGEEMDDDDYNSKITDENIFNPTLKDSPARIQNTTLSQEQRKHVTSNRMAILSSPQSEKLDRVLKNSSICNNETAAYKIMLPINRRERRREQYQSS</sequence>
<dbReference type="Proteomes" id="UP000663868">
    <property type="component" value="Unassembled WGS sequence"/>
</dbReference>
<name>A0A818N4V1_9BILA</name>
<accession>A0A818N4V1</accession>
<evidence type="ECO:0000313" key="2">
    <source>
        <dbReference type="Proteomes" id="UP000663868"/>
    </source>
</evidence>
<dbReference type="EMBL" id="CAJOBB010000181">
    <property type="protein sequence ID" value="CAF3599564.1"/>
    <property type="molecule type" value="Genomic_DNA"/>
</dbReference>
<proteinExistence type="predicted"/>
<organism evidence="1 2">
    <name type="scientific">Adineta steineri</name>
    <dbReference type="NCBI Taxonomy" id="433720"/>
    <lineage>
        <taxon>Eukaryota</taxon>
        <taxon>Metazoa</taxon>
        <taxon>Spiralia</taxon>
        <taxon>Gnathifera</taxon>
        <taxon>Rotifera</taxon>
        <taxon>Eurotatoria</taxon>
        <taxon>Bdelloidea</taxon>
        <taxon>Adinetida</taxon>
        <taxon>Adinetidae</taxon>
        <taxon>Adineta</taxon>
    </lineage>
</organism>
<reference evidence="1" key="1">
    <citation type="submission" date="2021-02" db="EMBL/GenBank/DDBJ databases">
        <authorList>
            <person name="Nowell W R."/>
        </authorList>
    </citation>
    <scope>NUCLEOTIDE SEQUENCE</scope>
</reference>
<gene>
    <name evidence="1" type="ORF">KXQ929_LOCUS5058</name>
</gene>
<dbReference type="AlphaFoldDB" id="A0A818N4V1"/>
<comment type="caution">
    <text evidence="1">The sequence shown here is derived from an EMBL/GenBank/DDBJ whole genome shotgun (WGS) entry which is preliminary data.</text>
</comment>